<dbReference type="PROSITE" id="PS51257">
    <property type="entry name" value="PROKAR_LIPOPROTEIN"/>
    <property type="match status" value="1"/>
</dbReference>
<keyword evidence="3" id="KW-1185">Reference proteome</keyword>
<sequence>MYTRTAASGALVAAAFIALLSGCSSPSSDAAAPSSGPAVDGSGSNSSGASFCPNPHGGSCLGPLTAGEYRTTTFEPQIDYTVPDGWTNFEDLPGNFWLFQQQDSQESARGGSYLGIYSNIHAAAIDCREAWQDGVGITPTELVDWYQSVPGLIVSEPLPVTVGGLEGLQVDLSLEPGVATCSFDGNVGIPLIIGDGVSDLHHVILHDLDVRLVLLEWGDGNVTLEITNAVAQHSPEEFRSQLQPVIDSLVFQQ</sequence>
<comment type="caution">
    <text evidence="2">The sequence shown here is derived from an EMBL/GenBank/DDBJ whole genome shotgun (WGS) entry which is preliminary data.</text>
</comment>
<evidence type="ECO:0000313" key="3">
    <source>
        <dbReference type="Proteomes" id="UP000293289"/>
    </source>
</evidence>
<dbReference type="OrthoDB" id="4905381at2"/>
<reference evidence="2 3" key="1">
    <citation type="submission" date="2019-02" db="EMBL/GenBank/DDBJ databases">
        <title>Genomic Encyclopedia of Type Strains, Phase IV (KMG-IV): sequencing the most valuable type-strain genomes for metagenomic binning, comparative biology and taxonomic classification.</title>
        <authorList>
            <person name="Goeker M."/>
        </authorList>
    </citation>
    <scope>NUCLEOTIDE SEQUENCE [LARGE SCALE GENOMIC DNA]</scope>
    <source>
        <strain evidence="2 3">DSM 43045</strain>
    </source>
</reference>
<accession>A0A4Q7M9I0</accession>
<gene>
    <name evidence="2" type="ORF">EV187_2911</name>
</gene>
<proteinExistence type="predicted"/>
<protein>
    <submittedName>
        <fullName evidence="2">Uncharacterized protein</fullName>
    </submittedName>
</protein>
<evidence type="ECO:0000256" key="1">
    <source>
        <dbReference type="SAM" id="SignalP"/>
    </source>
</evidence>
<dbReference type="Proteomes" id="UP000293289">
    <property type="component" value="Unassembled WGS sequence"/>
</dbReference>
<dbReference type="AlphaFoldDB" id="A0A4Q7M9I0"/>
<name>A0A4Q7M9I0_9MICO</name>
<dbReference type="RefSeq" id="WP_130353743.1">
    <property type="nucleotide sequence ID" value="NZ_SGWY01000003.1"/>
</dbReference>
<feature type="signal peptide" evidence="1">
    <location>
        <begin position="1"/>
        <end position="30"/>
    </location>
</feature>
<feature type="chain" id="PRO_5039156974" evidence="1">
    <location>
        <begin position="31"/>
        <end position="253"/>
    </location>
</feature>
<keyword evidence="1" id="KW-0732">Signal</keyword>
<evidence type="ECO:0000313" key="2">
    <source>
        <dbReference type="EMBL" id="RZS64524.1"/>
    </source>
</evidence>
<organism evidence="2 3">
    <name type="scientific">Agromyces ramosus</name>
    <dbReference type="NCBI Taxonomy" id="33879"/>
    <lineage>
        <taxon>Bacteria</taxon>
        <taxon>Bacillati</taxon>
        <taxon>Actinomycetota</taxon>
        <taxon>Actinomycetes</taxon>
        <taxon>Micrococcales</taxon>
        <taxon>Microbacteriaceae</taxon>
        <taxon>Agromyces</taxon>
    </lineage>
</organism>
<dbReference type="EMBL" id="SGWY01000003">
    <property type="protein sequence ID" value="RZS64524.1"/>
    <property type="molecule type" value="Genomic_DNA"/>
</dbReference>